<dbReference type="GeneID" id="82846981"/>
<proteinExistence type="predicted"/>
<dbReference type="EMBL" id="CAKE01000009">
    <property type="protein sequence ID" value="CCI81742.1"/>
    <property type="molecule type" value="Genomic_DNA"/>
</dbReference>
<comment type="caution">
    <text evidence="1">The sequence shown here is derived from an EMBL/GenBank/DDBJ whole genome shotgun (WGS) entry which is preliminary data.</text>
</comment>
<keyword evidence="2" id="KW-1185">Reference proteome</keyword>
<organism evidence="1 2">
    <name type="scientific">Lactobacillus hominis DSM 23910 = CRBIP 24.179</name>
    <dbReference type="NCBI Taxonomy" id="1423758"/>
    <lineage>
        <taxon>Bacteria</taxon>
        <taxon>Bacillati</taxon>
        <taxon>Bacillota</taxon>
        <taxon>Bacilli</taxon>
        <taxon>Lactobacillales</taxon>
        <taxon>Lactobacillaceae</taxon>
        <taxon>Lactobacillus</taxon>
    </lineage>
</organism>
<reference evidence="1 2" key="1">
    <citation type="submission" date="2012-06" db="EMBL/GenBank/DDBJ databases">
        <title>Draft Genome Sequence of Lactobacillus hominis Strain CRBIP 24.179T, isolated from human intestine.</title>
        <authorList>
            <person name="Cousin S."/>
            <person name="Ma L."/>
            <person name="Bizet C."/>
            <person name="Loux V."/>
            <person name="Bouchier C."/>
            <person name="Clermont D."/>
            <person name="Creno S."/>
        </authorList>
    </citation>
    <scope>NUCLEOTIDE SEQUENCE [LARGE SCALE GENOMIC DNA]</scope>
    <source>
        <strain evidence="2">CRBIP 24.179T</strain>
    </source>
</reference>
<dbReference type="RefSeq" id="WP_008470614.1">
    <property type="nucleotide sequence ID" value="NZ_AYZP01000002.1"/>
</dbReference>
<evidence type="ECO:0000313" key="2">
    <source>
        <dbReference type="Proteomes" id="UP000009320"/>
    </source>
</evidence>
<dbReference type="STRING" id="1423758.FC41_GL001052"/>
<dbReference type="AlphaFoldDB" id="I7L608"/>
<sequence>MQVNGKEVETLHIAGDKFTKNLAGKTFKPNQSAELHNYAYIQGEDMGPSPRSDLLVDASFTDNEGNRWYVVTGDFHYNDFTGEGYINKRTFYLNENQFKSIITGGGARTLYLLELTSFSQLQRKVA</sequence>
<evidence type="ECO:0000313" key="1">
    <source>
        <dbReference type="EMBL" id="CCI81742.1"/>
    </source>
</evidence>
<accession>I7L608</accession>
<dbReference type="PATRIC" id="fig|1423758.3.peg.1062"/>
<name>I7L608_9LACO</name>
<protein>
    <submittedName>
        <fullName evidence="1">Uncharacterized protein</fullName>
    </submittedName>
</protein>
<dbReference type="Proteomes" id="UP000009320">
    <property type="component" value="Unassembled WGS sequence"/>
</dbReference>
<gene>
    <name evidence="1" type="ORF">BN55_00105</name>
</gene>